<evidence type="ECO:0000256" key="1">
    <source>
        <dbReference type="ARBA" id="ARBA00022801"/>
    </source>
</evidence>
<dbReference type="GO" id="GO:0016787">
    <property type="term" value="F:hydrolase activity"/>
    <property type="evidence" value="ECO:0007669"/>
    <property type="project" value="UniProtKB-KW"/>
</dbReference>
<dbReference type="PRINTS" id="PR00412">
    <property type="entry name" value="EPOXHYDRLASE"/>
</dbReference>
<dbReference type="RefSeq" id="WP_183656704.1">
    <property type="nucleotide sequence ID" value="NZ_JACHWU010000004.1"/>
</dbReference>
<dbReference type="InterPro" id="IPR000639">
    <property type="entry name" value="Epox_hydrolase-like"/>
</dbReference>
<name>A0A839S587_9PSEU</name>
<dbReference type="PRINTS" id="PR00111">
    <property type="entry name" value="ABHYDROLASE"/>
</dbReference>
<dbReference type="InterPro" id="IPR029058">
    <property type="entry name" value="AB_hydrolase_fold"/>
</dbReference>
<evidence type="ECO:0000313" key="4">
    <source>
        <dbReference type="Proteomes" id="UP000550714"/>
    </source>
</evidence>
<keyword evidence="1" id="KW-0378">Hydrolase</keyword>
<evidence type="ECO:0000259" key="2">
    <source>
        <dbReference type="Pfam" id="PF00561"/>
    </source>
</evidence>
<sequence>MTTTQSLLTDSVHVNGVDIAYVDKGEGDPVVLLHGFPDSHYLWRNQIDPLVEAGYRVVVPDQRGFGESSKPQDIEAYDMRTLVNDIVGLTQQLGIGRAHLVGHDWGAAIAWMYAFLMPRRVDHLAVFSVGHPGVFATPSIEQRKASWYMLFYQFPGVSEELLRRNGWRLFKEIIGADGDHRRYLRELAKPGALTAALNWYRANRSPEAELRTERNFPPVLAPTLGVWSTGDQALLEEGMTGSQKFVKGPWRYERVEDAGHWIPLDRPELTTDLLRGFLGSQSSAAAPSRRRRL</sequence>
<gene>
    <name evidence="3" type="ORF">FHS23_003487</name>
</gene>
<dbReference type="PANTHER" id="PTHR43329">
    <property type="entry name" value="EPOXIDE HYDROLASE"/>
    <property type="match status" value="1"/>
</dbReference>
<dbReference type="InterPro" id="IPR000073">
    <property type="entry name" value="AB_hydrolase_1"/>
</dbReference>
<dbReference type="Pfam" id="PF00561">
    <property type="entry name" value="Abhydrolase_1"/>
    <property type="match status" value="1"/>
</dbReference>
<organism evidence="3 4">
    <name type="scientific">Prauserella isguenensis</name>
    <dbReference type="NCBI Taxonomy" id="1470180"/>
    <lineage>
        <taxon>Bacteria</taxon>
        <taxon>Bacillati</taxon>
        <taxon>Actinomycetota</taxon>
        <taxon>Actinomycetes</taxon>
        <taxon>Pseudonocardiales</taxon>
        <taxon>Pseudonocardiaceae</taxon>
        <taxon>Prauserella</taxon>
    </lineage>
</organism>
<dbReference type="Proteomes" id="UP000550714">
    <property type="component" value="Unassembled WGS sequence"/>
</dbReference>
<dbReference type="Gene3D" id="3.40.50.1820">
    <property type="entry name" value="alpha/beta hydrolase"/>
    <property type="match status" value="1"/>
</dbReference>
<proteinExistence type="predicted"/>
<evidence type="ECO:0000313" key="3">
    <source>
        <dbReference type="EMBL" id="MBB3052453.1"/>
    </source>
</evidence>
<accession>A0A839S587</accession>
<keyword evidence="4" id="KW-1185">Reference proteome</keyword>
<dbReference type="SUPFAM" id="SSF53474">
    <property type="entry name" value="alpha/beta-Hydrolases"/>
    <property type="match status" value="1"/>
</dbReference>
<dbReference type="EMBL" id="JACHWU010000004">
    <property type="protein sequence ID" value="MBB3052453.1"/>
    <property type="molecule type" value="Genomic_DNA"/>
</dbReference>
<feature type="domain" description="AB hydrolase-1" evidence="2">
    <location>
        <begin position="29"/>
        <end position="267"/>
    </location>
</feature>
<comment type="caution">
    <text evidence="3">The sequence shown here is derived from an EMBL/GenBank/DDBJ whole genome shotgun (WGS) entry which is preliminary data.</text>
</comment>
<reference evidence="3 4" key="1">
    <citation type="submission" date="2020-08" db="EMBL/GenBank/DDBJ databases">
        <title>Genomic Encyclopedia of Type Strains, Phase III (KMG-III): the genomes of soil and plant-associated and newly described type strains.</title>
        <authorList>
            <person name="Whitman W."/>
        </authorList>
    </citation>
    <scope>NUCLEOTIDE SEQUENCE [LARGE SCALE GENOMIC DNA]</scope>
    <source>
        <strain evidence="3 4">CECT 8577</strain>
    </source>
</reference>
<protein>
    <submittedName>
        <fullName evidence="3">Pimeloyl-ACP methyl ester carboxylesterase</fullName>
    </submittedName>
</protein>
<dbReference type="AlphaFoldDB" id="A0A839S587"/>